<accession>D0LN41</accession>
<keyword evidence="3" id="KW-1185">Reference proteome</keyword>
<sequence length="114" mass="12770">MARPHGKKKQTQLTRQPRPRGRLVPPGRLIAGRDFPEFLQQAVLLCGSLRQAARKLRVSYSTLRGWLGRRCDEPPEAERDLLAEHAAAIRAELDAAAEHLATVRGQLDTLERGE</sequence>
<dbReference type="HOGENOM" id="CLU_170229_0_0_7"/>
<dbReference type="EMBL" id="CP001804">
    <property type="protein sequence ID" value="ACY13412.1"/>
    <property type="molecule type" value="Genomic_DNA"/>
</dbReference>
<proteinExistence type="predicted"/>
<feature type="region of interest" description="Disordered" evidence="1">
    <location>
        <begin position="1"/>
        <end position="26"/>
    </location>
</feature>
<evidence type="ECO:0000256" key="1">
    <source>
        <dbReference type="SAM" id="MobiDB-lite"/>
    </source>
</evidence>
<name>D0LN41_HALO1</name>
<dbReference type="AlphaFoldDB" id="D0LN41"/>
<dbReference type="RefSeq" id="WP_012826035.1">
    <property type="nucleotide sequence ID" value="NC_013440.1"/>
</dbReference>
<dbReference type="Proteomes" id="UP000001880">
    <property type="component" value="Chromosome"/>
</dbReference>
<organism evidence="2 3">
    <name type="scientific">Haliangium ochraceum (strain DSM 14365 / JCM 11303 / SMP-2)</name>
    <dbReference type="NCBI Taxonomy" id="502025"/>
    <lineage>
        <taxon>Bacteria</taxon>
        <taxon>Pseudomonadati</taxon>
        <taxon>Myxococcota</taxon>
        <taxon>Polyangia</taxon>
        <taxon>Haliangiales</taxon>
        <taxon>Kofleriaceae</taxon>
        <taxon>Haliangium</taxon>
    </lineage>
</organism>
<protein>
    <submittedName>
        <fullName evidence="2">Uncharacterized protein</fullName>
    </submittedName>
</protein>
<evidence type="ECO:0000313" key="2">
    <source>
        <dbReference type="EMBL" id="ACY13412.1"/>
    </source>
</evidence>
<evidence type="ECO:0000313" key="3">
    <source>
        <dbReference type="Proteomes" id="UP000001880"/>
    </source>
</evidence>
<gene>
    <name evidence="2" type="ordered locus">Hoch_0796</name>
</gene>
<feature type="compositionally biased region" description="Basic residues" evidence="1">
    <location>
        <begin position="1"/>
        <end position="10"/>
    </location>
</feature>
<dbReference type="KEGG" id="hoh:Hoch_0796"/>
<reference evidence="2 3" key="1">
    <citation type="journal article" date="2010" name="Stand. Genomic Sci.">
        <title>Complete genome sequence of Haliangium ochraceum type strain (SMP-2).</title>
        <authorList>
            <consortium name="US DOE Joint Genome Institute (JGI-PGF)"/>
            <person name="Ivanova N."/>
            <person name="Daum C."/>
            <person name="Lang E."/>
            <person name="Abt B."/>
            <person name="Kopitz M."/>
            <person name="Saunders E."/>
            <person name="Lapidus A."/>
            <person name="Lucas S."/>
            <person name="Glavina Del Rio T."/>
            <person name="Nolan M."/>
            <person name="Tice H."/>
            <person name="Copeland A."/>
            <person name="Cheng J.F."/>
            <person name="Chen F."/>
            <person name="Bruce D."/>
            <person name="Goodwin L."/>
            <person name="Pitluck S."/>
            <person name="Mavromatis K."/>
            <person name="Pati A."/>
            <person name="Mikhailova N."/>
            <person name="Chen A."/>
            <person name="Palaniappan K."/>
            <person name="Land M."/>
            <person name="Hauser L."/>
            <person name="Chang Y.J."/>
            <person name="Jeffries C.D."/>
            <person name="Detter J.C."/>
            <person name="Brettin T."/>
            <person name="Rohde M."/>
            <person name="Goker M."/>
            <person name="Bristow J."/>
            <person name="Markowitz V."/>
            <person name="Eisen J.A."/>
            <person name="Hugenholtz P."/>
            <person name="Kyrpides N.C."/>
            <person name="Klenk H.P."/>
        </authorList>
    </citation>
    <scope>NUCLEOTIDE SEQUENCE [LARGE SCALE GENOMIC DNA]</scope>
    <source>
        <strain evidence="3">DSM 14365 / CIP 107738 / JCM 11303 / AJ 13395 / SMP-2</strain>
    </source>
</reference>